<feature type="signal peptide" evidence="1">
    <location>
        <begin position="1"/>
        <end position="25"/>
    </location>
</feature>
<protein>
    <recommendedName>
        <fullName evidence="4">DUF4468 domain-containing protein</fullName>
    </recommendedName>
</protein>
<evidence type="ECO:0000313" key="3">
    <source>
        <dbReference type="Proteomes" id="UP000006272"/>
    </source>
</evidence>
<evidence type="ECO:0000256" key="1">
    <source>
        <dbReference type="SAM" id="SignalP"/>
    </source>
</evidence>
<gene>
    <name evidence="2" type="ORF">B193_0004</name>
</gene>
<dbReference type="PATRIC" id="fig|1206767.3.peg.3"/>
<evidence type="ECO:0000313" key="2">
    <source>
        <dbReference type="EMBL" id="EKO41261.1"/>
    </source>
</evidence>
<name>K6GWE2_9BACT</name>
<dbReference type="AlphaFoldDB" id="K6GWE2"/>
<evidence type="ECO:0008006" key="4">
    <source>
        <dbReference type="Google" id="ProtNLM"/>
    </source>
</evidence>
<comment type="caution">
    <text evidence="2">The sequence shown here is derived from an EMBL/GenBank/DDBJ whole genome shotgun (WGS) entry which is preliminary data.</text>
</comment>
<reference evidence="2 3" key="1">
    <citation type="submission" date="2012-07" db="EMBL/GenBank/DDBJ databases">
        <title>Draft genome sequence of Desulfovibrio magneticus str. Maddingley MBC34 obtained from a metagenomic sequence of a methanogenic enrichment isolated from coal-seam formation water in Victoria, Australia.</title>
        <authorList>
            <person name="Greenfield P."/>
            <person name="Hendry P."/>
            <person name="Li D."/>
            <person name="Rosewarne C.P."/>
            <person name="Tran-Dinh N."/>
            <person name="Elbourne L.D.H."/>
            <person name="Paulsen I.T."/>
            <person name="Midgley D.J."/>
        </authorList>
    </citation>
    <scope>NUCLEOTIDE SEQUENCE [LARGE SCALE GENOMIC DNA]</scope>
    <source>
        <strain evidence="3">Maddingley MBC34</strain>
    </source>
</reference>
<dbReference type="Proteomes" id="UP000006272">
    <property type="component" value="Unassembled WGS sequence"/>
</dbReference>
<dbReference type="EMBL" id="ALAO01000003">
    <property type="protein sequence ID" value="EKO41261.1"/>
    <property type="molecule type" value="Genomic_DNA"/>
</dbReference>
<keyword evidence="1" id="KW-0732">Signal</keyword>
<organism evidence="2 3">
    <name type="scientific">Solidesulfovibrio magneticus str. Maddingley MBC34</name>
    <dbReference type="NCBI Taxonomy" id="1206767"/>
    <lineage>
        <taxon>Bacteria</taxon>
        <taxon>Pseudomonadati</taxon>
        <taxon>Thermodesulfobacteriota</taxon>
        <taxon>Desulfovibrionia</taxon>
        <taxon>Desulfovibrionales</taxon>
        <taxon>Desulfovibrionaceae</taxon>
        <taxon>Solidesulfovibrio</taxon>
    </lineage>
</organism>
<sequence length="226" mass="23951">MSCRKAWWLAVAVFFCLLAAGTALGADGKEVRDVAVPGTGLALRVPANVVVSRDAPPSPQAATLSLEVQGLSSFPRNGVITRAEVLAQRAALAKGQAKVADAWSEDGLEAAVPLPIGGYAVVYPQYSEFEVCDVRFSLNAAFFVGEQRVILRYSAPTAAIIKENPAFFGHDKADCGNAPVWKRTDPGILKRFHEAAKAGRLGPAANAWQADFAAILASLHKPRGPQ</sequence>
<accession>K6GWE2</accession>
<feature type="chain" id="PRO_5003891503" description="DUF4468 domain-containing protein" evidence="1">
    <location>
        <begin position="26"/>
        <end position="226"/>
    </location>
</feature>
<proteinExistence type="predicted"/>